<dbReference type="InterPro" id="IPR052895">
    <property type="entry name" value="HetReg/Transcr_Mod"/>
</dbReference>
<dbReference type="HOGENOM" id="CLU_336173_0_0_1"/>
<feature type="region of interest" description="Disordered" evidence="1">
    <location>
        <begin position="240"/>
        <end position="261"/>
    </location>
</feature>
<evidence type="ECO:0000313" key="3">
    <source>
        <dbReference type="EMBL" id="CEJ90867.1"/>
    </source>
</evidence>
<keyword evidence="4" id="KW-1185">Reference proteome</keyword>
<gene>
    <name evidence="3" type="ORF">VHEMI06620</name>
</gene>
<evidence type="ECO:0000313" key="4">
    <source>
        <dbReference type="Proteomes" id="UP000039046"/>
    </source>
</evidence>
<accession>A0A0A1TLF0</accession>
<dbReference type="STRING" id="1531966.A0A0A1TLF0"/>
<evidence type="ECO:0000259" key="2">
    <source>
        <dbReference type="Pfam" id="PF06985"/>
    </source>
</evidence>
<proteinExistence type="predicted"/>
<dbReference type="Proteomes" id="UP000039046">
    <property type="component" value="Unassembled WGS sequence"/>
</dbReference>
<dbReference type="AlphaFoldDB" id="A0A0A1TLF0"/>
<dbReference type="InterPro" id="IPR010730">
    <property type="entry name" value="HET"/>
</dbReference>
<reference evidence="3 4" key="1">
    <citation type="journal article" date="2015" name="Genome Announc.">
        <title>Draft Genome Sequence and Gene Annotation of the Entomopathogenic Fungus Verticillium hemipterigenum.</title>
        <authorList>
            <person name="Horn F."/>
            <person name="Habel A."/>
            <person name="Scharf D.H."/>
            <person name="Dworschak J."/>
            <person name="Brakhage A.A."/>
            <person name="Guthke R."/>
            <person name="Hertweck C."/>
            <person name="Linde J."/>
        </authorList>
    </citation>
    <scope>NUCLEOTIDE SEQUENCE [LARGE SCALE GENOMIC DNA]</scope>
</reference>
<feature type="domain" description="Heterokaryon incompatibility" evidence="2">
    <location>
        <begin position="29"/>
        <end position="217"/>
    </location>
</feature>
<dbReference type="Pfam" id="PF06985">
    <property type="entry name" value="HET"/>
    <property type="match status" value="1"/>
</dbReference>
<dbReference type="PANTHER" id="PTHR24148:SF64">
    <property type="entry name" value="HETEROKARYON INCOMPATIBILITY DOMAIN-CONTAINING PROTEIN"/>
    <property type="match status" value="1"/>
</dbReference>
<name>A0A0A1TLF0_9HYPO</name>
<protein>
    <recommendedName>
        <fullName evidence="2">Heterokaryon incompatibility domain-containing protein</fullName>
    </recommendedName>
</protein>
<sequence>MDKALPLRLLAYENGSYFVFNPTSQDIKYHIVSYTWGPEAEDKYTCLIPGVSWDLSIASTRLREILGFMAKANIHYLWVDCLCINQSDDDEVATEVAKMFEYYKSAEQCHILLEMNEVWNPRQIGDDLNFIGHVLSYMVGTSLTSEAVGLTTNVINRLSAWADAREWRFGVEYDLDEVQIRSAGIDMGVLNCYATCIHHVMSLFNNNYFHRVWTFEEMILGKNIAMWAVKLESNQVEKQIADATNSEKPKPDTPSQKEGSAPMDMTILEVDQVNVSELGELPVWMDLTLLAKDKAAALSDWIKANRRVQTAAVGSILAIIEANDIILDGLRIQVRGLRSAKIDVISGGPFWWRDNLAGIANIFATFSLTPRKSKKMRDIFRGLLGLFHGLFTPEEVKRDLGGHDLEVISFNFFKQLSLKTGRGWTKLAVNTKEREGWNWIPLLEGGVGSNLSSDCFASVVDLGRLKPDKGVVKTQASLGVKGTPRKYMKIEITDQGSPSFYFTFKGCNCGNTVKVGTWKKRQLPVNDQPRNVRPDETGRVLVECATILGSLLDPSNNLVHYRETLLHRLRPQWSISDTNAKPANWEERCVHGTPWEYPEIWLRSHNMSMNYNLVAMEGCCSRLASGSAANLGCTVTVACGCIIKAPFSFIFEAITAIGGSSLGGATARIDTANRVMIRDGFGLVQAGDVGRSFSLVAFGGDVGAYASHSKSCRSTRETRPIERREDWPIGRALVNEMFAHGSMNMLREYGYIKTGGLGNLLILRNGLRGPYKIAGVCIEEDIFHTKEDDQIAIK</sequence>
<dbReference type="OrthoDB" id="2157530at2759"/>
<evidence type="ECO:0000256" key="1">
    <source>
        <dbReference type="SAM" id="MobiDB-lite"/>
    </source>
</evidence>
<organism evidence="3 4">
    <name type="scientific">[Torrubiella] hemipterigena</name>
    <dbReference type="NCBI Taxonomy" id="1531966"/>
    <lineage>
        <taxon>Eukaryota</taxon>
        <taxon>Fungi</taxon>
        <taxon>Dikarya</taxon>
        <taxon>Ascomycota</taxon>
        <taxon>Pezizomycotina</taxon>
        <taxon>Sordariomycetes</taxon>
        <taxon>Hypocreomycetidae</taxon>
        <taxon>Hypocreales</taxon>
        <taxon>Clavicipitaceae</taxon>
        <taxon>Clavicipitaceae incertae sedis</taxon>
        <taxon>'Torrubiella' clade</taxon>
    </lineage>
</organism>
<dbReference type="PANTHER" id="PTHR24148">
    <property type="entry name" value="ANKYRIN REPEAT DOMAIN-CONTAINING PROTEIN 39 HOMOLOG-RELATED"/>
    <property type="match status" value="1"/>
</dbReference>
<dbReference type="EMBL" id="CDHN01000003">
    <property type="protein sequence ID" value="CEJ90867.1"/>
    <property type="molecule type" value="Genomic_DNA"/>
</dbReference>